<evidence type="ECO:0000259" key="1">
    <source>
        <dbReference type="Pfam" id="PF09350"/>
    </source>
</evidence>
<dbReference type="Pfam" id="PF09350">
    <property type="entry name" value="DJC28_CD"/>
    <property type="match status" value="1"/>
</dbReference>
<protein>
    <submittedName>
        <fullName evidence="2">DUF1992 domain-containing protein</fullName>
    </submittedName>
</protein>
<evidence type="ECO:0000313" key="3">
    <source>
        <dbReference type="Proteomes" id="UP000462621"/>
    </source>
</evidence>
<name>A0A7X4LNT6_9VIBR</name>
<dbReference type="EMBL" id="WEKT01000053">
    <property type="protein sequence ID" value="MZI95372.1"/>
    <property type="molecule type" value="Genomic_DNA"/>
</dbReference>
<dbReference type="AlphaFoldDB" id="A0A7X4LNT6"/>
<dbReference type="InterPro" id="IPR018961">
    <property type="entry name" value="DnaJ_homolog_subfam-C_membr-28"/>
</dbReference>
<feature type="domain" description="DnaJ homologue subfamily C member 28 conserved" evidence="1">
    <location>
        <begin position="8"/>
        <end position="73"/>
    </location>
</feature>
<dbReference type="PANTHER" id="PTHR39158">
    <property type="entry name" value="OS08G0560600 PROTEIN"/>
    <property type="match status" value="1"/>
</dbReference>
<sequence>MTFLIDQLAEQRILAAIEKGELEDLPKQGQPLELDDDRGVPEHLRMGYRILKNAGYIPPELQQRKDALELCDLVVQSDADSQETQQVLRDIRKLELKMQLKGIDTRFIHRYLMSKHINLAPSSHEEEDHSNS</sequence>
<gene>
    <name evidence="2" type="ORF">F9817_19540</name>
</gene>
<keyword evidence="3" id="KW-1185">Reference proteome</keyword>
<accession>A0A7X4LNT6</accession>
<dbReference type="PANTHER" id="PTHR39158:SF1">
    <property type="entry name" value="DNAJ HOMOLOG SUBFAMILY C MEMBER 28"/>
    <property type="match status" value="1"/>
</dbReference>
<proteinExistence type="predicted"/>
<reference evidence="2 3" key="1">
    <citation type="submission" date="2019-10" db="EMBL/GenBank/DDBJ databases">
        <title>Vibrio sp. nov. isolated from a shrimp pond.</title>
        <authorList>
            <person name="Gomez-Gil B."/>
            <person name="Enciso-Ibarra J."/>
            <person name="Enciso-Ibarra K."/>
            <person name="Bolan-Mejia C."/>
        </authorList>
    </citation>
    <scope>NUCLEOTIDE SEQUENCE [LARGE SCALE GENOMIC DNA]</scope>
    <source>
        <strain evidence="2 3">CAIM 722</strain>
    </source>
</reference>
<comment type="caution">
    <text evidence="2">The sequence shown here is derived from an EMBL/GenBank/DDBJ whole genome shotgun (WGS) entry which is preliminary data.</text>
</comment>
<dbReference type="RefSeq" id="WP_161157853.1">
    <property type="nucleotide sequence ID" value="NZ_WEKT01000053.1"/>
</dbReference>
<dbReference type="Proteomes" id="UP000462621">
    <property type="component" value="Unassembled WGS sequence"/>
</dbReference>
<dbReference type="InterPro" id="IPR052573">
    <property type="entry name" value="DnaJ_C_subfamily_28"/>
</dbReference>
<organism evidence="2 3">
    <name type="scientific">Vibrio eleionomae</name>
    <dbReference type="NCBI Taxonomy" id="2653505"/>
    <lineage>
        <taxon>Bacteria</taxon>
        <taxon>Pseudomonadati</taxon>
        <taxon>Pseudomonadota</taxon>
        <taxon>Gammaproteobacteria</taxon>
        <taxon>Vibrionales</taxon>
        <taxon>Vibrionaceae</taxon>
        <taxon>Vibrio</taxon>
    </lineage>
</organism>
<evidence type="ECO:0000313" key="2">
    <source>
        <dbReference type="EMBL" id="MZI95372.1"/>
    </source>
</evidence>